<gene>
    <name evidence="2" type="ORF">A33I_18185</name>
</gene>
<dbReference type="Gene3D" id="1.50.10.10">
    <property type="match status" value="1"/>
</dbReference>
<evidence type="ECO:0000313" key="3">
    <source>
        <dbReference type="Proteomes" id="UP000017170"/>
    </source>
</evidence>
<dbReference type="PATRIC" id="fig|1188261.3.peg.3130"/>
<dbReference type="InterPro" id="IPR057929">
    <property type="entry name" value="RamC_N"/>
</dbReference>
<dbReference type="NCBIfam" id="NF038151">
    <property type="entry name" value="lanthi_synth_III"/>
    <property type="match status" value="1"/>
</dbReference>
<dbReference type="InterPro" id="IPR011009">
    <property type="entry name" value="Kinase-like_dom_sf"/>
</dbReference>
<dbReference type="PRINTS" id="PR01950">
    <property type="entry name" value="LANCSUPER"/>
</dbReference>
<dbReference type="PANTHER" id="PTHR44167:SF24">
    <property type="entry name" value="SERINE_THREONINE-PROTEIN KINASE CHK2"/>
    <property type="match status" value="1"/>
</dbReference>
<dbReference type="AlphaFoldDB" id="U6SKW3"/>
<evidence type="ECO:0000259" key="1">
    <source>
        <dbReference type="PROSITE" id="PS50011"/>
    </source>
</evidence>
<dbReference type="InterPro" id="IPR007822">
    <property type="entry name" value="LANC-like"/>
</dbReference>
<dbReference type="InterPro" id="IPR012341">
    <property type="entry name" value="6hp_glycosidase-like_sf"/>
</dbReference>
<organism evidence="2 3">
    <name type="scientific">Alkalihalophilus marmarensis DSM 21297</name>
    <dbReference type="NCBI Taxonomy" id="1188261"/>
    <lineage>
        <taxon>Bacteria</taxon>
        <taxon>Bacillati</taxon>
        <taxon>Bacillota</taxon>
        <taxon>Bacilli</taxon>
        <taxon>Bacillales</taxon>
        <taxon>Bacillaceae</taxon>
        <taxon>Alkalihalophilus</taxon>
    </lineage>
</organism>
<name>U6SKW3_9BACI</name>
<dbReference type="GO" id="GO:0031179">
    <property type="term" value="P:peptide modification"/>
    <property type="evidence" value="ECO:0007669"/>
    <property type="project" value="InterPro"/>
</dbReference>
<dbReference type="CDD" id="cd04791">
    <property type="entry name" value="LanC_SerThrkinase"/>
    <property type="match status" value="1"/>
</dbReference>
<dbReference type="SUPFAM" id="SSF56112">
    <property type="entry name" value="Protein kinase-like (PK-like)"/>
    <property type="match status" value="1"/>
</dbReference>
<dbReference type="Pfam" id="PF25816">
    <property type="entry name" value="RamC_N"/>
    <property type="match status" value="1"/>
</dbReference>
<dbReference type="SMART" id="SM01260">
    <property type="entry name" value="LANC_like"/>
    <property type="match status" value="1"/>
</dbReference>
<protein>
    <recommendedName>
        <fullName evidence="1">Protein kinase domain-containing protein</fullName>
    </recommendedName>
</protein>
<dbReference type="Proteomes" id="UP000017170">
    <property type="component" value="Unassembled WGS sequence"/>
</dbReference>
<accession>U6SKW3</accession>
<dbReference type="GO" id="GO:0005975">
    <property type="term" value="P:carbohydrate metabolic process"/>
    <property type="evidence" value="ECO:0007669"/>
    <property type="project" value="InterPro"/>
</dbReference>
<dbReference type="PROSITE" id="PS50011">
    <property type="entry name" value="PROTEIN_KINASE_DOM"/>
    <property type="match status" value="1"/>
</dbReference>
<sequence length="870" mass="97365">MDFRYLRYVVPEQKYYLPPNETGKKDELLTLDTPSGWGLERNDHWTTYFCKETKLPLQGWKIHISSTIKHAKETLQIISTFMFEHKIAFKHVSDLRELVMKNSKYGERTGSGKFITIYPTNENQFVTLLDTLNDLIGHLPNGPYILSDKRWKNGNVFFRYGAFAEMYTTVSGEKVLAIQDDTGALIPDTRGTSYAVPPFITEPTEIKEMTLEQDMAYETSYSELSNYDITSALHFSNGGGVYLGTDIRSEKKVVIKEGRPGAGLDGAGRDAVARLKHEAKMLENLQAISSVVNLRTIFQEWEHTFVVQDYIEGTTLNSWLAVNYPFSEEQDAKRFSENAINLLKQIIAAIKDIHSKGIGMGDLQPNNVMVTPENKIILIDFEAASDITDKKHPGLATPGFVGHPDSTREQADWFALLRIARQAFIPIGPVQDLAESILQKHDDFILDVFGKEAYELIKDIESECLLREAKPVPSILSSPSQTLSLENIPEIIEKLRNGIIHDLGNDSRLLPGDIRQYELTGGLYNAYTGGTGVLLALSHTGDVPSIALRWAKEYLNEETLSELDDGLLSGRAGIAGVLYQIGFREKANKIFNEITIDRNSRDITLYSGLAGVGLSLLSASNLTEDKHLYSKSVQAAEKLVELLKEDIQIMKDDWDTITKGLIHGWSGVSLFFSTLYHFNGENKWLEYALLALQKDLDQCEFEEGAQFYQVKDDARYVPYLAGGSGGVGLAMIQYKNVSGSIELWQKELHGIGVAANSKTFFGPGLFRGLTGLISAADAVDRNLKLPSEKGYLERTFSTINLYLLEQEDRYYIPGDYNYRLSGDLFSGAAGVLLALNDINRSMFSWLPLAEYETIGLHKERKSSSSLLINS</sequence>
<proteinExistence type="predicted"/>
<dbReference type="InterPro" id="IPR058053">
    <property type="entry name" value="RamC_C"/>
</dbReference>
<dbReference type="SMART" id="SM00220">
    <property type="entry name" value="S_TKc"/>
    <property type="match status" value="1"/>
</dbReference>
<evidence type="ECO:0000313" key="2">
    <source>
        <dbReference type="EMBL" id="ERN52022.1"/>
    </source>
</evidence>
<keyword evidence="3" id="KW-1185">Reference proteome</keyword>
<dbReference type="Pfam" id="PF00069">
    <property type="entry name" value="Pkinase"/>
    <property type="match status" value="1"/>
</dbReference>
<reference evidence="2 3" key="1">
    <citation type="journal article" date="2013" name="Genome Announc.">
        <title>Genome Sequence of the Extreme Obligate Alkaliphile Bacillus marmarensis Strain DSM 21297.</title>
        <authorList>
            <person name="Wernick D.G."/>
            <person name="Choi K.Y."/>
            <person name="Tat C.A."/>
            <person name="Lafontaine Rivera J.G."/>
            <person name="Liao J.C."/>
        </authorList>
    </citation>
    <scope>NUCLEOTIDE SEQUENCE [LARGE SCALE GENOMIC DNA]</scope>
    <source>
        <strain evidence="2 3">DSM 21297</strain>
    </source>
</reference>
<feature type="domain" description="Protein kinase" evidence="1">
    <location>
        <begin position="227"/>
        <end position="491"/>
    </location>
</feature>
<dbReference type="GO" id="GO:0005524">
    <property type="term" value="F:ATP binding"/>
    <property type="evidence" value="ECO:0007669"/>
    <property type="project" value="InterPro"/>
</dbReference>
<dbReference type="EMBL" id="ATAE01000041">
    <property type="protein sequence ID" value="ERN52022.1"/>
    <property type="molecule type" value="Genomic_DNA"/>
</dbReference>
<comment type="caution">
    <text evidence="2">The sequence shown here is derived from an EMBL/GenBank/DDBJ whole genome shotgun (WGS) entry which is preliminary data.</text>
</comment>
<dbReference type="InterPro" id="IPR000719">
    <property type="entry name" value="Prot_kinase_dom"/>
</dbReference>
<dbReference type="SUPFAM" id="SSF158745">
    <property type="entry name" value="LanC-like"/>
    <property type="match status" value="1"/>
</dbReference>
<dbReference type="RefSeq" id="WP_022629196.1">
    <property type="nucleotide sequence ID" value="NZ_ATAE01000041.1"/>
</dbReference>
<dbReference type="GO" id="GO:0004672">
    <property type="term" value="F:protein kinase activity"/>
    <property type="evidence" value="ECO:0007669"/>
    <property type="project" value="InterPro"/>
</dbReference>
<dbReference type="InterPro" id="IPR053524">
    <property type="entry name" value="Aerial_hyphae_peptide-synth"/>
</dbReference>
<dbReference type="Gene3D" id="1.10.510.10">
    <property type="entry name" value="Transferase(Phosphotransferase) domain 1"/>
    <property type="match status" value="1"/>
</dbReference>
<dbReference type="Pfam" id="PF05147">
    <property type="entry name" value="LANC_like"/>
    <property type="match status" value="1"/>
</dbReference>
<dbReference type="PANTHER" id="PTHR44167">
    <property type="entry name" value="OVARIAN-SPECIFIC SERINE/THREONINE-PROTEIN KINASE LOK-RELATED"/>
    <property type="match status" value="1"/>
</dbReference>